<evidence type="ECO:0008006" key="3">
    <source>
        <dbReference type="Google" id="ProtNLM"/>
    </source>
</evidence>
<sequence length="154" mass="17329">MPIKGVKRVRERLKQELKEITDKKTHEVLWRVGMLAGGFAANMTPVDTGFLINSQFQYIGNTADGMQLRLGYTARYAEWVHNMPGTLKGQPREDFGKTNNLSDFGPKQVISFGGGTGKGNYWDPNAEPGFLRKAFEDPNHADDIYKEIVEGYKT</sequence>
<evidence type="ECO:0000313" key="1">
    <source>
        <dbReference type="EMBL" id="STF46240.1"/>
    </source>
</evidence>
<proteinExistence type="predicted"/>
<reference evidence="1 2" key="1">
    <citation type="submission" date="2018-06" db="EMBL/GenBank/DDBJ databases">
        <authorList>
            <consortium name="Pathogen Informatics"/>
            <person name="Doyle S."/>
        </authorList>
    </citation>
    <scope>NUCLEOTIDE SEQUENCE [LARGE SCALE GENOMIC DNA]</scope>
    <source>
        <strain evidence="1 2">NCTC7928</strain>
    </source>
</reference>
<accession>A0A376LQY3</accession>
<dbReference type="EMBL" id="UGAB01000002">
    <property type="protein sequence ID" value="STF46240.1"/>
    <property type="molecule type" value="Genomic_DNA"/>
</dbReference>
<organism evidence="1 2">
    <name type="scientific">Escherichia coli</name>
    <dbReference type="NCBI Taxonomy" id="562"/>
    <lineage>
        <taxon>Bacteria</taxon>
        <taxon>Pseudomonadati</taxon>
        <taxon>Pseudomonadota</taxon>
        <taxon>Gammaproteobacteria</taxon>
        <taxon>Enterobacterales</taxon>
        <taxon>Enterobacteriaceae</taxon>
        <taxon>Escherichia</taxon>
    </lineage>
</organism>
<evidence type="ECO:0000313" key="2">
    <source>
        <dbReference type="Proteomes" id="UP000254877"/>
    </source>
</evidence>
<gene>
    <name evidence="1" type="ORF">NCTC7928_07042</name>
</gene>
<dbReference type="RefSeq" id="WP_151309985.1">
    <property type="nucleotide sequence ID" value="NZ_JBNMEX010000006.1"/>
</dbReference>
<name>A0A376LQY3_ECOLX</name>
<protein>
    <recommendedName>
        <fullName evidence="3">HK97 gp10 family phage protein</fullName>
    </recommendedName>
</protein>
<dbReference type="Proteomes" id="UP000254877">
    <property type="component" value="Unassembled WGS sequence"/>
</dbReference>
<dbReference type="AlphaFoldDB" id="A0A376LQY3"/>